<organism evidence="2 3">
    <name type="scientific">Coregonus suidteri</name>
    <dbReference type="NCBI Taxonomy" id="861788"/>
    <lineage>
        <taxon>Eukaryota</taxon>
        <taxon>Metazoa</taxon>
        <taxon>Chordata</taxon>
        <taxon>Craniata</taxon>
        <taxon>Vertebrata</taxon>
        <taxon>Euteleostomi</taxon>
        <taxon>Actinopterygii</taxon>
        <taxon>Neopterygii</taxon>
        <taxon>Teleostei</taxon>
        <taxon>Protacanthopterygii</taxon>
        <taxon>Salmoniformes</taxon>
        <taxon>Salmonidae</taxon>
        <taxon>Coregoninae</taxon>
        <taxon>Coregonus</taxon>
    </lineage>
</organism>
<dbReference type="Proteomes" id="UP001356427">
    <property type="component" value="Unassembled WGS sequence"/>
</dbReference>
<evidence type="ECO:0000256" key="1">
    <source>
        <dbReference type="SAM" id="MobiDB-lite"/>
    </source>
</evidence>
<evidence type="ECO:0000313" key="3">
    <source>
        <dbReference type="Proteomes" id="UP001356427"/>
    </source>
</evidence>
<protein>
    <submittedName>
        <fullName evidence="2">Uncharacterized protein</fullName>
    </submittedName>
</protein>
<gene>
    <name evidence="2" type="ORF">J4Q44_G00109000</name>
</gene>
<reference evidence="2 3" key="1">
    <citation type="submission" date="2021-04" db="EMBL/GenBank/DDBJ databases">
        <authorList>
            <person name="De Guttry C."/>
            <person name="Zahm M."/>
            <person name="Klopp C."/>
            <person name="Cabau C."/>
            <person name="Louis A."/>
            <person name="Berthelot C."/>
            <person name="Parey E."/>
            <person name="Roest Crollius H."/>
            <person name="Montfort J."/>
            <person name="Robinson-Rechavi M."/>
            <person name="Bucao C."/>
            <person name="Bouchez O."/>
            <person name="Gislard M."/>
            <person name="Lluch J."/>
            <person name="Milhes M."/>
            <person name="Lampietro C."/>
            <person name="Lopez Roques C."/>
            <person name="Donnadieu C."/>
            <person name="Braasch I."/>
            <person name="Desvignes T."/>
            <person name="Postlethwait J."/>
            <person name="Bobe J."/>
            <person name="Wedekind C."/>
            <person name="Guiguen Y."/>
        </authorList>
    </citation>
    <scope>NUCLEOTIDE SEQUENCE [LARGE SCALE GENOMIC DNA]</scope>
    <source>
        <strain evidence="2">Cs_M1</strain>
        <tissue evidence="2">Blood</tissue>
    </source>
</reference>
<feature type="region of interest" description="Disordered" evidence="1">
    <location>
        <begin position="98"/>
        <end position="129"/>
    </location>
</feature>
<evidence type="ECO:0000313" key="2">
    <source>
        <dbReference type="EMBL" id="KAK6319689.1"/>
    </source>
</evidence>
<name>A0AAN8M174_9TELE</name>
<accession>A0AAN8M174</accession>
<comment type="caution">
    <text evidence="2">The sequence shown here is derived from an EMBL/GenBank/DDBJ whole genome shotgun (WGS) entry which is preliminary data.</text>
</comment>
<dbReference type="AlphaFoldDB" id="A0AAN8M174"/>
<proteinExistence type="predicted"/>
<dbReference type="EMBL" id="JAGTTL010000008">
    <property type="protein sequence ID" value="KAK6319689.1"/>
    <property type="molecule type" value="Genomic_DNA"/>
</dbReference>
<feature type="compositionally biased region" description="Polar residues" evidence="1">
    <location>
        <begin position="102"/>
        <end position="116"/>
    </location>
</feature>
<keyword evidence="3" id="KW-1185">Reference proteome</keyword>
<sequence>MVPFWIVPLCVLDSRAGQSQEYLRVKRELVVRADSHAVAHPPATAANLEPPPRRCPLQLIPVTPLIPSYLSCPCVTSPHSARASASAASPAMAPQSQAYSSTMGIQSTGLPMSSDSPVPKMAPSPSQAPNIMGAPQRPLWLWVAHRPHGCPSRGGGGDPLSTTW</sequence>